<evidence type="ECO:0000256" key="1">
    <source>
        <dbReference type="ARBA" id="ARBA00023125"/>
    </source>
</evidence>
<protein>
    <submittedName>
        <fullName evidence="5">TetR/AcrR family transcriptional regulator</fullName>
    </submittedName>
</protein>
<evidence type="ECO:0000259" key="4">
    <source>
        <dbReference type="PROSITE" id="PS50977"/>
    </source>
</evidence>
<dbReference type="Pfam" id="PF00440">
    <property type="entry name" value="TetR_N"/>
    <property type="match status" value="1"/>
</dbReference>
<dbReference type="PANTHER" id="PTHR30328">
    <property type="entry name" value="TRANSCRIPTIONAL REPRESSOR"/>
    <property type="match status" value="1"/>
</dbReference>
<dbReference type="PROSITE" id="PS50977">
    <property type="entry name" value="HTH_TETR_2"/>
    <property type="match status" value="1"/>
</dbReference>
<accession>A0ABZ2K787</accession>
<dbReference type="EMBL" id="CP089982">
    <property type="protein sequence ID" value="WXA93218.1"/>
    <property type="molecule type" value="Genomic_DNA"/>
</dbReference>
<dbReference type="PRINTS" id="PR00455">
    <property type="entry name" value="HTHTETR"/>
</dbReference>
<dbReference type="SUPFAM" id="SSF48498">
    <property type="entry name" value="Tetracyclin repressor-like, C-terminal domain"/>
    <property type="match status" value="1"/>
</dbReference>
<dbReference type="RefSeq" id="WP_394843816.1">
    <property type="nucleotide sequence ID" value="NZ_CP089982.1"/>
</dbReference>
<evidence type="ECO:0000256" key="2">
    <source>
        <dbReference type="PROSITE-ProRule" id="PRU00335"/>
    </source>
</evidence>
<keyword evidence="1 2" id="KW-0238">DNA-binding</keyword>
<dbReference type="InterPro" id="IPR041474">
    <property type="entry name" value="NicS_C"/>
</dbReference>
<feature type="domain" description="HTH tetR-type" evidence="4">
    <location>
        <begin position="27"/>
        <end position="87"/>
    </location>
</feature>
<feature type="region of interest" description="Disordered" evidence="3">
    <location>
        <begin position="1"/>
        <end position="27"/>
    </location>
</feature>
<reference evidence="5 6" key="1">
    <citation type="submission" date="2021-12" db="EMBL/GenBank/DDBJ databases">
        <title>Discovery of the Pendulisporaceae a myxobacterial family with distinct sporulation behavior and unique specialized metabolism.</title>
        <authorList>
            <person name="Garcia R."/>
            <person name="Popoff A."/>
            <person name="Bader C.D."/>
            <person name="Loehr J."/>
            <person name="Walesch S."/>
            <person name="Walt C."/>
            <person name="Boldt J."/>
            <person name="Bunk B."/>
            <person name="Haeckl F.J.F.P.J."/>
            <person name="Gunesch A.P."/>
            <person name="Birkelbach J."/>
            <person name="Nuebel U."/>
            <person name="Pietschmann T."/>
            <person name="Bach T."/>
            <person name="Mueller R."/>
        </authorList>
    </citation>
    <scope>NUCLEOTIDE SEQUENCE [LARGE SCALE GENOMIC DNA]</scope>
    <source>
        <strain evidence="5 6">MSr12523</strain>
    </source>
</reference>
<name>A0ABZ2K787_9BACT</name>
<evidence type="ECO:0000313" key="6">
    <source>
        <dbReference type="Proteomes" id="UP001379533"/>
    </source>
</evidence>
<dbReference type="InterPro" id="IPR036271">
    <property type="entry name" value="Tet_transcr_reg_TetR-rel_C_sf"/>
</dbReference>
<keyword evidence="6" id="KW-1185">Reference proteome</keyword>
<evidence type="ECO:0000313" key="5">
    <source>
        <dbReference type="EMBL" id="WXA93218.1"/>
    </source>
</evidence>
<gene>
    <name evidence="5" type="ORF">LZC95_43045</name>
</gene>
<feature type="DNA-binding region" description="H-T-H motif" evidence="2">
    <location>
        <begin position="50"/>
        <end position="69"/>
    </location>
</feature>
<evidence type="ECO:0000256" key="3">
    <source>
        <dbReference type="SAM" id="MobiDB-lite"/>
    </source>
</evidence>
<organism evidence="5 6">
    <name type="scientific">Pendulispora brunnea</name>
    <dbReference type="NCBI Taxonomy" id="2905690"/>
    <lineage>
        <taxon>Bacteria</taxon>
        <taxon>Pseudomonadati</taxon>
        <taxon>Myxococcota</taxon>
        <taxon>Myxococcia</taxon>
        <taxon>Myxococcales</taxon>
        <taxon>Sorangiineae</taxon>
        <taxon>Pendulisporaceae</taxon>
        <taxon>Pendulispora</taxon>
    </lineage>
</organism>
<dbReference type="SUPFAM" id="SSF46689">
    <property type="entry name" value="Homeodomain-like"/>
    <property type="match status" value="1"/>
</dbReference>
<dbReference type="InterPro" id="IPR050109">
    <property type="entry name" value="HTH-type_TetR-like_transc_reg"/>
</dbReference>
<proteinExistence type="predicted"/>
<dbReference type="Gene3D" id="1.10.357.10">
    <property type="entry name" value="Tetracycline Repressor, domain 2"/>
    <property type="match status" value="1"/>
</dbReference>
<dbReference type="PANTHER" id="PTHR30328:SF54">
    <property type="entry name" value="HTH-TYPE TRANSCRIPTIONAL REPRESSOR SCO4008"/>
    <property type="match status" value="1"/>
</dbReference>
<dbReference type="InterPro" id="IPR009057">
    <property type="entry name" value="Homeodomain-like_sf"/>
</dbReference>
<dbReference type="Pfam" id="PF17938">
    <property type="entry name" value="TetR_C_29"/>
    <property type="match status" value="1"/>
</dbReference>
<dbReference type="InterPro" id="IPR001647">
    <property type="entry name" value="HTH_TetR"/>
</dbReference>
<dbReference type="Proteomes" id="UP001379533">
    <property type="component" value="Chromosome"/>
</dbReference>
<sequence length="244" mass="27688">MRNSRSSGALRVADTGSTPSRRERNAAETRQRILNAAEIEFAKKGYDGARLGQIARSAEVQQALIHHYFDDKRGLYREVIERALDAMSLESWDVVHRFAQPLDDTRIPELVRAFVDLLMWQSVKHRMVYAIMRHASAAASDGEIPDDVPDALIRKVMHEKTKPVFDAVVALIETLIQKGCLRSDVHARHLCISTLSLVWITVQDERLVRTLWSVDVRSPEFVRDRKEEIVKTILARVLPSPDGG</sequence>